<dbReference type="AlphaFoldDB" id="A0A2K3KAB5"/>
<dbReference type="EMBL" id="ASHM01060191">
    <property type="protein sequence ID" value="PNX89562.1"/>
    <property type="molecule type" value="Genomic_DNA"/>
</dbReference>
<sequence>MAPGIESDLPNDTISFLPLTEATTSAKRQRSTISTTGILTSAPLPTLPIDLIVEILYMLPMKFLRQLRCICKSWNALISDPTFRMDTIACQSRTT</sequence>
<comment type="caution">
    <text evidence="2">The sequence shown here is derived from an EMBL/GenBank/DDBJ whole genome shotgun (WGS) entry which is preliminary data.</text>
</comment>
<evidence type="ECO:0000313" key="3">
    <source>
        <dbReference type="EMBL" id="PNX89562.1"/>
    </source>
</evidence>
<protein>
    <submittedName>
        <fullName evidence="2">F-box/kelch-repeat protein</fullName>
    </submittedName>
</protein>
<gene>
    <name evidence="4" type="ORF">L195_g012988</name>
    <name evidence="3" type="ORF">L195_g045682</name>
    <name evidence="2" type="ORF">L195_g053398</name>
</gene>
<dbReference type="Gene3D" id="1.20.1280.50">
    <property type="match status" value="1"/>
</dbReference>
<reference evidence="2 5" key="1">
    <citation type="journal article" date="2014" name="Am. J. Bot.">
        <title>Genome assembly and annotation for red clover (Trifolium pratense; Fabaceae).</title>
        <authorList>
            <person name="Istvanek J."/>
            <person name="Jaros M."/>
            <person name="Krenek A."/>
            <person name="Repkova J."/>
        </authorList>
    </citation>
    <scope>NUCLEOTIDE SEQUENCE [LARGE SCALE GENOMIC DNA]</scope>
    <source>
        <strain evidence="5">cv. Tatra</strain>
        <tissue evidence="2">Young leaves</tissue>
    </source>
</reference>
<evidence type="ECO:0000313" key="5">
    <source>
        <dbReference type="Proteomes" id="UP000236291"/>
    </source>
</evidence>
<dbReference type="EMBL" id="ASHM01089796">
    <property type="protein sequence ID" value="PNX63227.1"/>
    <property type="molecule type" value="Genomic_DNA"/>
</dbReference>
<proteinExistence type="predicted"/>
<dbReference type="Proteomes" id="UP000236291">
    <property type="component" value="Unassembled WGS sequence"/>
</dbReference>
<dbReference type="Pfam" id="PF00646">
    <property type="entry name" value="F-box"/>
    <property type="match status" value="1"/>
</dbReference>
<dbReference type="SUPFAM" id="SSF81383">
    <property type="entry name" value="F-box domain"/>
    <property type="match status" value="1"/>
</dbReference>
<dbReference type="InterPro" id="IPR036047">
    <property type="entry name" value="F-box-like_dom_sf"/>
</dbReference>
<evidence type="ECO:0000313" key="2">
    <source>
        <dbReference type="EMBL" id="PNX63227.1"/>
    </source>
</evidence>
<name>A0A2K3KAB5_TRIPR</name>
<dbReference type="InterPro" id="IPR050796">
    <property type="entry name" value="SCF_F-box_component"/>
</dbReference>
<dbReference type="CDD" id="cd22157">
    <property type="entry name" value="F-box_AtFBW1-like"/>
    <property type="match status" value="1"/>
</dbReference>
<accession>A0A2K3KAB5</accession>
<evidence type="ECO:0000259" key="1">
    <source>
        <dbReference type="PROSITE" id="PS50181"/>
    </source>
</evidence>
<dbReference type="PANTHER" id="PTHR31672:SF13">
    <property type="entry name" value="F-BOX PROTEIN CPR30-LIKE"/>
    <property type="match status" value="1"/>
</dbReference>
<dbReference type="EMBL" id="ASHM01008382">
    <property type="protein sequence ID" value="PNY16273.1"/>
    <property type="molecule type" value="Genomic_DNA"/>
</dbReference>
<organism evidence="2 5">
    <name type="scientific">Trifolium pratense</name>
    <name type="common">Red clover</name>
    <dbReference type="NCBI Taxonomy" id="57577"/>
    <lineage>
        <taxon>Eukaryota</taxon>
        <taxon>Viridiplantae</taxon>
        <taxon>Streptophyta</taxon>
        <taxon>Embryophyta</taxon>
        <taxon>Tracheophyta</taxon>
        <taxon>Spermatophyta</taxon>
        <taxon>Magnoliopsida</taxon>
        <taxon>eudicotyledons</taxon>
        <taxon>Gunneridae</taxon>
        <taxon>Pentapetalae</taxon>
        <taxon>rosids</taxon>
        <taxon>fabids</taxon>
        <taxon>Fabales</taxon>
        <taxon>Fabaceae</taxon>
        <taxon>Papilionoideae</taxon>
        <taxon>50 kb inversion clade</taxon>
        <taxon>NPAAA clade</taxon>
        <taxon>Hologalegina</taxon>
        <taxon>IRL clade</taxon>
        <taxon>Trifolieae</taxon>
        <taxon>Trifolium</taxon>
    </lineage>
</organism>
<evidence type="ECO:0000313" key="4">
    <source>
        <dbReference type="EMBL" id="PNY16273.1"/>
    </source>
</evidence>
<dbReference type="InterPro" id="IPR001810">
    <property type="entry name" value="F-box_dom"/>
</dbReference>
<reference evidence="2 5" key="2">
    <citation type="journal article" date="2017" name="Front. Plant Sci.">
        <title>Gene Classification and Mining of Molecular Markers Useful in Red Clover (Trifolium pratense) Breeding.</title>
        <authorList>
            <person name="Istvanek J."/>
            <person name="Dluhosova J."/>
            <person name="Dluhos P."/>
            <person name="Patkova L."/>
            <person name="Nedelnik J."/>
            <person name="Repkova J."/>
        </authorList>
    </citation>
    <scope>NUCLEOTIDE SEQUENCE [LARGE SCALE GENOMIC DNA]</scope>
    <source>
        <strain evidence="5">cv. Tatra</strain>
        <tissue evidence="2">Young leaves</tissue>
    </source>
</reference>
<dbReference type="SMART" id="SM00256">
    <property type="entry name" value="FBOX"/>
    <property type="match status" value="1"/>
</dbReference>
<feature type="domain" description="F-box" evidence="1">
    <location>
        <begin position="41"/>
        <end position="88"/>
    </location>
</feature>
<dbReference type="PROSITE" id="PS50181">
    <property type="entry name" value="FBOX"/>
    <property type="match status" value="1"/>
</dbReference>
<dbReference type="PANTHER" id="PTHR31672">
    <property type="entry name" value="BNACNNG10540D PROTEIN"/>
    <property type="match status" value="1"/>
</dbReference>